<reference evidence="3" key="1">
    <citation type="journal article" date="2014" name="Science">
        <title>Ancient hybridizations among the ancestral genomes of bread wheat.</title>
        <authorList>
            <consortium name="International Wheat Genome Sequencing Consortium,"/>
            <person name="Marcussen T."/>
            <person name="Sandve S.R."/>
            <person name="Heier L."/>
            <person name="Spannagl M."/>
            <person name="Pfeifer M."/>
            <person name="Jakobsen K.S."/>
            <person name="Wulff B.B."/>
            <person name="Steuernagel B."/>
            <person name="Mayer K.F."/>
            <person name="Olsen O.A."/>
        </authorList>
    </citation>
    <scope>NUCLEOTIDE SEQUENCE [LARGE SCALE GENOMIC DNA]</scope>
    <source>
        <strain evidence="3">cv. AL8/78</strain>
    </source>
</reference>
<evidence type="ECO:0000313" key="3">
    <source>
        <dbReference type="Proteomes" id="UP000015105"/>
    </source>
</evidence>
<accession>A0A453RKM4</accession>
<reference evidence="3" key="2">
    <citation type="journal article" date="2017" name="Nat. Plants">
        <title>The Aegilops tauschii genome reveals multiple impacts of transposons.</title>
        <authorList>
            <person name="Zhao G."/>
            <person name="Zou C."/>
            <person name="Li K."/>
            <person name="Wang K."/>
            <person name="Li T."/>
            <person name="Gao L."/>
            <person name="Zhang X."/>
            <person name="Wang H."/>
            <person name="Yang Z."/>
            <person name="Liu X."/>
            <person name="Jiang W."/>
            <person name="Mao L."/>
            <person name="Kong X."/>
            <person name="Jiao Y."/>
            <person name="Jia J."/>
        </authorList>
    </citation>
    <scope>NUCLEOTIDE SEQUENCE [LARGE SCALE GENOMIC DNA]</scope>
    <source>
        <strain evidence="3">cv. AL8/78</strain>
    </source>
</reference>
<dbReference type="AlphaFoldDB" id="A0A453RKM4"/>
<sequence>MSKGILKTIQTMLPVYSYLSFRSSATSGSRGSRAQLHAGPSWRSQSCNSHTSDTSSTSTSHALQKEKTKPMMLSRKKEKCSISDVQTSDLKCAILLHYLTVCVLPWLSSLPLCRTLLQLGWN</sequence>
<reference evidence="2" key="4">
    <citation type="submission" date="2019-03" db="UniProtKB">
        <authorList>
            <consortium name="EnsemblPlants"/>
        </authorList>
    </citation>
    <scope>IDENTIFICATION</scope>
</reference>
<dbReference type="Gramene" id="AET7Gv20616200.2">
    <property type="protein sequence ID" value="AET7Gv20616200.2"/>
    <property type="gene ID" value="AET7Gv20616200"/>
</dbReference>
<reference evidence="2" key="5">
    <citation type="journal article" date="2021" name="G3 (Bethesda)">
        <title>Aegilops tauschii genome assembly Aet v5.0 features greater sequence contiguity and improved annotation.</title>
        <authorList>
            <person name="Wang L."/>
            <person name="Zhu T."/>
            <person name="Rodriguez J.C."/>
            <person name="Deal K.R."/>
            <person name="Dubcovsky J."/>
            <person name="McGuire P.E."/>
            <person name="Lux T."/>
            <person name="Spannagl M."/>
            <person name="Mayer K.F.X."/>
            <person name="Baldrich P."/>
            <person name="Meyers B.C."/>
            <person name="Huo N."/>
            <person name="Gu Y.Q."/>
            <person name="Zhou H."/>
            <person name="Devos K.M."/>
            <person name="Bennetzen J.L."/>
            <person name="Unver T."/>
            <person name="Budak H."/>
            <person name="Gulick P.J."/>
            <person name="Galiba G."/>
            <person name="Kalapos B."/>
            <person name="Nelson D.R."/>
            <person name="Li P."/>
            <person name="You F.M."/>
            <person name="Luo M.C."/>
            <person name="Dvorak J."/>
        </authorList>
    </citation>
    <scope>NUCLEOTIDE SEQUENCE [LARGE SCALE GENOMIC DNA]</scope>
    <source>
        <strain evidence="2">cv. AL8/78</strain>
    </source>
</reference>
<feature type="compositionally biased region" description="Low complexity" evidence="1">
    <location>
        <begin position="44"/>
        <end position="60"/>
    </location>
</feature>
<dbReference type="EnsemblPlants" id="AET7Gv20616200.2">
    <property type="protein sequence ID" value="AET7Gv20616200.2"/>
    <property type="gene ID" value="AET7Gv20616200"/>
</dbReference>
<proteinExistence type="predicted"/>
<protein>
    <submittedName>
        <fullName evidence="2">Uncharacterized protein</fullName>
    </submittedName>
</protein>
<keyword evidence="3" id="KW-1185">Reference proteome</keyword>
<evidence type="ECO:0000313" key="2">
    <source>
        <dbReference type="EnsemblPlants" id="AET7Gv20616200.2"/>
    </source>
</evidence>
<name>A0A453RKM4_AEGTS</name>
<feature type="compositionally biased region" description="Low complexity" evidence="1">
    <location>
        <begin position="24"/>
        <end position="34"/>
    </location>
</feature>
<reference evidence="2" key="3">
    <citation type="journal article" date="2017" name="Nature">
        <title>Genome sequence of the progenitor of the wheat D genome Aegilops tauschii.</title>
        <authorList>
            <person name="Luo M.C."/>
            <person name="Gu Y.Q."/>
            <person name="Puiu D."/>
            <person name="Wang H."/>
            <person name="Twardziok S.O."/>
            <person name="Deal K.R."/>
            <person name="Huo N."/>
            <person name="Zhu T."/>
            <person name="Wang L."/>
            <person name="Wang Y."/>
            <person name="McGuire P.E."/>
            <person name="Liu S."/>
            <person name="Long H."/>
            <person name="Ramasamy R.K."/>
            <person name="Rodriguez J.C."/>
            <person name="Van S.L."/>
            <person name="Yuan L."/>
            <person name="Wang Z."/>
            <person name="Xia Z."/>
            <person name="Xiao L."/>
            <person name="Anderson O.D."/>
            <person name="Ouyang S."/>
            <person name="Liang Y."/>
            <person name="Zimin A.V."/>
            <person name="Pertea G."/>
            <person name="Qi P."/>
            <person name="Bennetzen J.L."/>
            <person name="Dai X."/>
            <person name="Dawson M.W."/>
            <person name="Muller H.G."/>
            <person name="Kugler K."/>
            <person name="Rivarola-Duarte L."/>
            <person name="Spannagl M."/>
            <person name="Mayer K.F.X."/>
            <person name="Lu F.H."/>
            <person name="Bevan M.W."/>
            <person name="Leroy P."/>
            <person name="Li P."/>
            <person name="You F.M."/>
            <person name="Sun Q."/>
            <person name="Liu Z."/>
            <person name="Lyons E."/>
            <person name="Wicker T."/>
            <person name="Salzberg S.L."/>
            <person name="Devos K.M."/>
            <person name="Dvorak J."/>
        </authorList>
    </citation>
    <scope>NUCLEOTIDE SEQUENCE [LARGE SCALE GENOMIC DNA]</scope>
    <source>
        <strain evidence="2">cv. AL8/78</strain>
    </source>
</reference>
<organism evidence="2 3">
    <name type="scientific">Aegilops tauschii subsp. strangulata</name>
    <name type="common">Goatgrass</name>
    <dbReference type="NCBI Taxonomy" id="200361"/>
    <lineage>
        <taxon>Eukaryota</taxon>
        <taxon>Viridiplantae</taxon>
        <taxon>Streptophyta</taxon>
        <taxon>Embryophyta</taxon>
        <taxon>Tracheophyta</taxon>
        <taxon>Spermatophyta</taxon>
        <taxon>Magnoliopsida</taxon>
        <taxon>Liliopsida</taxon>
        <taxon>Poales</taxon>
        <taxon>Poaceae</taxon>
        <taxon>BOP clade</taxon>
        <taxon>Pooideae</taxon>
        <taxon>Triticodae</taxon>
        <taxon>Triticeae</taxon>
        <taxon>Triticinae</taxon>
        <taxon>Aegilops</taxon>
    </lineage>
</organism>
<evidence type="ECO:0000256" key="1">
    <source>
        <dbReference type="SAM" id="MobiDB-lite"/>
    </source>
</evidence>
<dbReference type="Proteomes" id="UP000015105">
    <property type="component" value="Chromosome 7D"/>
</dbReference>
<feature type="region of interest" description="Disordered" evidence="1">
    <location>
        <begin position="24"/>
        <end position="74"/>
    </location>
</feature>